<feature type="transmembrane region" description="Helical" evidence="1">
    <location>
        <begin position="58"/>
        <end position="75"/>
    </location>
</feature>
<sequence>MKNYITFLIQWIIWSFFSLAVWLSQKDQLEYKWIMFMIFCYFAIMVGFKIIKSKRVTFLITTLSLATFFSLKFLFEQFIPYN</sequence>
<keyword evidence="1" id="KW-0472">Membrane</keyword>
<dbReference type="EMBL" id="JAFBDZ010000003">
    <property type="protein sequence ID" value="MBM7586670.1"/>
    <property type="molecule type" value="Genomic_DNA"/>
</dbReference>
<evidence type="ECO:0000313" key="2">
    <source>
        <dbReference type="EMBL" id="MBM7586670.1"/>
    </source>
</evidence>
<name>A0ABS2NFN7_9BACI</name>
<feature type="transmembrane region" description="Helical" evidence="1">
    <location>
        <begin position="7"/>
        <end position="25"/>
    </location>
</feature>
<accession>A0ABS2NFN7</accession>
<keyword evidence="1" id="KW-0812">Transmembrane</keyword>
<feature type="transmembrane region" description="Helical" evidence="1">
    <location>
        <begin position="31"/>
        <end position="51"/>
    </location>
</feature>
<evidence type="ECO:0000313" key="3">
    <source>
        <dbReference type="Proteomes" id="UP001646157"/>
    </source>
</evidence>
<keyword evidence="3" id="KW-1185">Reference proteome</keyword>
<comment type="caution">
    <text evidence="2">The sequence shown here is derived from an EMBL/GenBank/DDBJ whole genome shotgun (WGS) entry which is preliminary data.</text>
</comment>
<proteinExistence type="predicted"/>
<evidence type="ECO:0000256" key="1">
    <source>
        <dbReference type="SAM" id="Phobius"/>
    </source>
</evidence>
<protein>
    <submittedName>
        <fullName evidence="2">Uncharacterized protein</fullName>
    </submittedName>
</protein>
<dbReference type="RefSeq" id="WP_205173863.1">
    <property type="nucleotide sequence ID" value="NZ_JAFBDZ010000003.1"/>
</dbReference>
<organism evidence="2 3">
    <name type="scientific">Rossellomorea pakistanensis</name>
    <dbReference type="NCBI Taxonomy" id="992288"/>
    <lineage>
        <taxon>Bacteria</taxon>
        <taxon>Bacillati</taxon>
        <taxon>Bacillota</taxon>
        <taxon>Bacilli</taxon>
        <taxon>Bacillales</taxon>
        <taxon>Bacillaceae</taxon>
        <taxon>Rossellomorea</taxon>
    </lineage>
</organism>
<keyword evidence="1" id="KW-1133">Transmembrane helix</keyword>
<reference evidence="2 3" key="1">
    <citation type="submission" date="2021-01" db="EMBL/GenBank/DDBJ databases">
        <title>Genomic Encyclopedia of Type Strains, Phase IV (KMG-IV): sequencing the most valuable type-strain genomes for metagenomic binning, comparative biology and taxonomic classification.</title>
        <authorList>
            <person name="Goeker M."/>
        </authorList>
    </citation>
    <scope>NUCLEOTIDE SEQUENCE [LARGE SCALE GENOMIC DNA]</scope>
    <source>
        <strain evidence="2 3">DSM 24834</strain>
    </source>
</reference>
<gene>
    <name evidence="2" type="ORF">JOC86_003222</name>
</gene>
<dbReference type="Proteomes" id="UP001646157">
    <property type="component" value="Unassembled WGS sequence"/>
</dbReference>